<name>A0A191VYG2_9CAUD</name>
<gene>
    <name evidence="1" type="ORF">RDp01_gp23</name>
</gene>
<evidence type="ECO:0000313" key="2">
    <source>
        <dbReference type="Proteomes" id="UP000259976"/>
    </source>
</evidence>
<organism evidence="1 2">
    <name type="scientific">Roseobacter phage RD-1410W1-01</name>
    <dbReference type="NCBI Taxonomy" id="1815984"/>
    <lineage>
        <taxon>Viruses</taxon>
        <taxon>Duplodnaviria</taxon>
        <taxon>Heunggongvirae</taxon>
        <taxon>Uroviricota</taxon>
        <taxon>Caudoviricetes</taxon>
        <taxon>Schitoviridae</taxon>
        <taxon>Rhodovirinae</taxon>
        <taxon>Aoqinvirus</taxon>
        <taxon>Aoqinvirus RD1410W101</taxon>
    </lineage>
</organism>
<keyword evidence="2" id="KW-1185">Reference proteome</keyword>
<dbReference type="EMBL" id="KU885989">
    <property type="protein sequence ID" value="ANJ20757.1"/>
    <property type="molecule type" value="Genomic_DNA"/>
</dbReference>
<proteinExistence type="predicted"/>
<protein>
    <submittedName>
        <fullName evidence="1">Uncharacterized protein</fullName>
    </submittedName>
</protein>
<reference evidence="1 2" key="1">
    <citation type="journal article" date="2016" name="Curr. Microbiol.">
        <title>Characterization and Complete Genome Sequences of Three N4-Like Roseobacter Phages Isolated from the South China Sea.</title>
        <authorList>
            <person name="Li B."/>
            <person name="Zhang S."/>
            <person name="Long L."/>
            <person name="Huang S."/>
        </authorList>
    </citation>
    <scope>NUCLEOTIDE SEQUENCE [LARGE SCALE GENOMIC DNA]</scope>
</reference>
<accession>A0A191VYG2</accession>
<dbReference type="Proteomes" id="UP000259976">
    <property type="component" value="Segment"/>
</dbReference>
<sequence>MLTGEDIDRMREEAASQPTKLVVIDTQQFFEIEIPADVDPEFFVNSETCRKECAERILNQTTDLNVDRVLTTQKPDGSWE</sequence>
<evidence type="ECO:0000313" key="1">
    <source>
        <dbReference type="EMBL" id="ANJ20757.1"/>
    </source>
</evidence>